<dbReference type="PANTHER" id="PTHR35038:SF6">
    <property type="entry name" value="SURFACE LOCALIZED DECAHEME CYTOCHROME C LIPOPROTEIN"/>
    <property type="match status" value="1"/>
</dbReference>
<comment type="subcellular location">
    <subcellularLocation>
        <location evidence="1">Cell envelope</location>
    </subcellularLocation>
</comment>
<accession>A0A0H3A654</accession>
<dbReference type="GO" id="GO:0030313">
    <property type="term" value="C:cell envelope"/>
    <property type="evidence" value="ECO:0007669"/>
    <property type="project" value="UniProtKB-SubCell"/>
</dbReference>
<organism evidence="10 11">
    <name type="scientific">Nitratidesulfovibrio vulgaris (strain DP4)</name>
    <name type="common">Desulfovibrio vulgaris</name>
    <dbReference type="NCBI Taxonomy" id="391774"/>
    <lineage>
        <taxon>Bacteria</taxon>
        <taxon>Pseudomonadati</taxon>
        <taxon>Thermodesulfobacteriota</taxon>
        <taxon>Desulfovibrionia</taxon>
        <taxon>Desulfovibrionales</taxon>
        <taxon>Desulfovibrionaceae</taxon>
        <taxon>Nitratidesulfovibrio</taxon>
    </lineage>
</organism>
<keyword evidence="7" id="KW-0408">Iron</keyword>
<keyword evidence="8" id="KW-0472">Membrane</keyword>
<dbReference type="InterPro" id="IPR036280">
    <property type="entry name" value="Multihaem_cyt_sf"/>
</dbReference>
<keyword evidence="3" id="KW-0349">Heme</keyword>
<evidence type="ECO:0000256" key="6">
    <source>
        <dbReference type="ARBA" id="ARBA00022982"/>
    </source>
</evidence>
<keyword evidence="8" id="KW-1133">Transmembrane helix</keyword>
<feature type="transmembrane region" description="Helical" evidence="8">
    <location>
        <begin position="12"/>
        <end position="33"/>
    </location>
</feature>
<dbReference type="GO" id="GO:0009055">
    <property type="term" value="F:electron transfer activity"/>
    <property type="evidence" value="ECO:0007669"/>
    <property type="project" value="InterPro"/>
</dbReference>
<evidence type="ECO:0000256" key="5">
    <source>
        <dbReference type="ARBA" id="ARBA00022729"/>
    </source>
</evidence>
<dbReference type="InterPro" id="IPR020942">
    <property type="entry name" value="Cyt_c_III_dom"/>
</dbReference>
<dbReference type="GO" id="GO:0020037">
    <property type="term" value="F:heme binding"/>
    <property type="evidence" value="ECO:0007669"/>
    <property type="project" value="InterPro"/>
</dbReference>
<keyword evidence="5" id="KW-0732">Signal</keyword>
<keyword evidence="4" id="KW-0479">Metal-binding</keyword>
<protein>
    <submittedName>
        <fullName evidence="10">Cytochrome c, class III</fullName>
    </submittedName>
</protein>
<evidence type="ECO:0000259" key="9">
    <source>
        <dbReference type="Pfam" id="PF02085"/>
    </source>
</evidence>
<evidence type="ECO:0000256" key="8">
    <source>
        <dbReference type="SAM" id="Phobius"/>
    </source>
</evidence>
<dbReference type="GO" id="GO:0046872">
    <property type="term" value="F:metal ion binding"/>
    <property type="evidence" value="ECO:0007669"/>
    <property type="project" value="UniProtKB-KW"/>
</dbReference>
<dbReference type="EMBL" id="CP000527">
    <property type="protein sequence ID" value="ABM27783.1"/>
    <property type="molecule type" value="Genomic_DNA"/>
</dbReference>
<evidence type="ECO:0000256" key="1">
    <source>
        <dbReference type="ARBA" id="ARBA00004196"/>
    </source>
</evidence>
<evidence type="ECO:0000256" key="3">
    <source>
        <dbReference type="ARBA" id="ARBA00022617"/>
    </source>
</evidence>
<dbReference type="InterPro" id="IPR051829">
    <property type="entry name" value="Multiheme_Cytochr_ET"/>
</dbReference>
<dbReference type="RefSeq" id="WP_011791818.1">
    <property type="nucleotide sequence ID" value="NC_008751.1"/>
</dbReference>
<keyword evidence="8" id="KW-0812">Transmembrane</keyword>
<dbReference type="GO" id="GO:0016491">
    <property type="term" value="F:oxidoreductase activity"/>
    <property type="evidence" value="ECO:0007669"/>
    <property type="project" value="TreeGrafter"/>
</dbReference>
<feature type="domain" description="Class III cytochrome C" evidence="9">
    <location>
        <begin position="486"/>
        <end position="575"/>
    </location>
</feature>
<dbReference type="SUPFAM" id="SSF48695">
    <property type="entry name" value="Multiheme cytochromes"/>
    <property type="match status" value="2"/>
</dbReference>
<sequence length="581" mass="61909" precursor="true">MPSKQSPRLTAFYYFAWLVAVVALLGIFAAGGLERPARTTGETPAAKAPAASAAAPSPYMPVTSIPPFDADRADYILLAWSTQGMQMVTDAEPRWTMLPPEAALRAQLVRRGPGPAPVTEGVRITWRVEREHATLEGAPVSGAAGEMKLEQGGSTFAADGIGIMPYRASGGFNAYPTVTVEAHDDEGRLLARTAAVLPVSTEVGCRNCHGGAWKRDGLAGISPATADDVLTVHDRINGTDLVAQAAKAPVECRSCHSGAPEAPAPSLSAALHGWHANYMTDGGAETCASCHPSSPQGATRFMRGLHKAKALDCTRCHGAMEDHALSLLRWEEKAGRKSAARLARELKPRAVSAVDDINPRAPWAMEPDCTGCHDFAQKPATATASAFNKWTASEKDRFSARADDMGNLRCPTCHGAAHAEYPAENPFGRDLDNMPPIQYQQHAKVMGGGNNCSVCHREPLPMEASAHHPVVIRKTIPITLPAGAVLTKPAVLFPHDTHGSMDCGTCHHKGYQEGKQTCATKGCHDRPRPDTIEGLGEVGYFRNAFHGKERGCMTCHLALREKGKAAGPVGCRDCHTPGNNQ</sequence>
<evidence type="ECO:0000256" key="7">
    <source>
        <dbReference type="ARBA" id="ARBA00023004"/>
    </source>
</evidence>
<dbReference type="PANTHER" id="PTHR35038">
    <property type="entry name" value="DISSIMILATORY SULFITE REDUCTASE SIRA"/>
    <property type="match status" value="1"/>
</dbReference>
<keyword evidence="2" id="KW-0813">Transport</keyword>
<evidence type="ECO:0000256" key="2">
    <source>
        <dbReference type="ARBA" id="ARBA00022448"/>
    </source>
</evidence>
<dbReference type="KEGG" id="dvl:Dvul_0760"/>
<dbReference type="Gene3D" id="3.90.10.10">
    <property type="entry name" value="Cytochrome C3"/>
    <property type="match status" value="2"/>
</dbReference>
<keyword evidence="6" id="KW-0249">Electron transport</keyword>
<name>A0A0H3A654_NITV4</name>
<evidence type="ECO:0000313" key="10">
    <source>
        <dbReference type="EMBL" id="ABM27783.1"/>
    </source>
</evidence>
<dbReference type="CDD" id="cd08168">
    <property type="entry name" value="Cytochrom_C3"/>
    <property type="match status" value="1"/>
</dbReference>
<reference evidence="11" key="1">
    <citation type="journal article" date="2009" name="Environ. Microbiol.">
        <title>Contribution of mobile genetic elements to Desulfovibrio vulgaris genome plasticity.</title>
        <authorList>
            <person name="Walker C.B."/>
            <person name="Stolyar S."/>
            <person name="Chivian D."/>
            <person name="Pinel N."/>
            <person name="Gabster J.A."/>
            <person name="Dehal P.S."/>
            <person name="He Z."/>
            <person name="Yang Z.K."/>
            <person name="Yen H.C."/>
            <person name="Zhou J."/>
            <person name="Wall J.D."/>
            <person name="Hazen T.C."/>
            <person name="Arkin A.P."/>
            <person name="Stahl D.A."/>
        </authorList>
    </citation>
    <scope>NUCLEOTIDE SEQUENCE [LARGE SCALE GENOMIC DNA]</scope>
    <source>
        <strain evidence="11">DP4</strain>
    </source>
</reference>
<dbReference type="Proteomes" id="UP000009173">
    <property type="component" value="Chromosome"/>
</dbReference>
<dbReference type="Pfam" id="PF02085">
    <property type="entry name" value="Cytochrom_CIII"/>
    <property type="match status" value="1"/>
</dbReference>
<dbReference type="Gene3D" id="1.10.1130.10">
    <property type="entry name" value="Flavocytochrome C3, Chain A"/>
    <property type="match status" value="1"/>
</dbReference>
<gene>
    <name evidence="10" type="ordered locus">Dvul_0760</name>
</gene>
<evidence type="ECO:0000256" key="4">
    <source>
        <dbReference type="ARBA" id="ARBA00022723"/>
    </source>
</evidence>
<dbReference type="AlphaFoldDB" id="A0A0H3A654"/>
<evidence type="ECO:0000313" key="11">
    <source>
        <dbReference type="Proteomes" id="UP000009173"/>
    </source>
</evidence>
<proteinExistence type="predicted"/>
<dbReference type="HOGENOM" id="CLU_469083_0_0_7"/>